<evidence type="ECO:0000313" key="5">
    <source>
        <dbReference type="Proteomes" id="UP001515480"/>
    </source>
</evidence>
<dbReference type="Gene3D" id="3.40.1280.10">
    <property type="match status" value="1"/>
</dbReference>
<comment type="caution">
    <text evidence="4">The sequence shown here is derived from an EMBL/GenBank/DDBJ whole genome shotgun (WGS) entry which is preliminary data.</text>
</comment>
<keyword evidence="1" id="KW-0949">S-adenosyl-L-methionine</keyword>
<dbReference type="InterPro" id="IPR029028">
    <property type="entry name" value="Alpha/beta_knot_MTases"/>
</dbReference>
<evidence type="ECO:0000256" key="2">
    <source>
        <dbReference type="ARBA" id="ARBA00022694"/>
    </source>
</evidence>
<dbReference type="Proteomes" id="UP001515480">
    <property type="component" value="Unassembled WGS sequence"/>
</dbReference>
<evidence type="ECO:0000256" key="3">
    <source>
        <dbReference type="SAM" id="MobiDB-lite"/>
    </source>
</evidence>
<evidence type="ECO:0000256" key="1">
    <source>
        <dbReference type="ARBA" id="ARBA00022691"/>
    </source>
</evidence>
<keyword evidence="5" id="KW-1185">Reference proteome</keyword>
<dbReference type="InterPro" id="IPR033671">
    <property type="entry name" value="TrmH"/>
</dbReference>
<dbReference type="SUPFAM" id="SSF75217">
    <property type="entry name" value="alpha/beta knot"/>
    <property type="match status" value="1"/>
</dbReference>
<accession>A0AB34ITG6</accession>
<sequence>MSASFLAAAAARHAPPPPPPPPADRRAAKLRRAARARLASVACVIDAMADAGDRAAVHRTAEALGLLHVHEVSAAAHRAAHANAAEKWLLRHAHASPAACAARLRAEGYAVAAACLAGEAAAPPLAALRFDRPLALAFGGARGVSAEMLAAADATFALALPGVPAAAAAAAGGGGARVDLSAGVAIALHWAWRERTRVLRRTAGALNESGGDLSEAAVEALVATYEARGRGFKRAHRRAVARRAEAAAAARGGGGEGE</sequence>
<dbReference type="PANTHER" id="PTHR43453">
    <property type="entry name" value="RRNA METHYLASE-LIKE"/>
    <property type="match status" value="1"/>
</dbReference>
<dbReference type="InterPro" id="IPR029026">
    <property type="entry name" value="tRNA_m1G_MTases_N"/>
</dbReference>
<reference evidence="4 5" key="1">
    <citation type="journal article" date="2024" name="Science">
        <title>Giant polyketide synthase enzymes in the biosynthesis of giant marine polyether toxins.</title>
        <authorList>
            <person name="Fallon T.R."/>
            <person name="Shende V.V."/>
            <person name="Wierzbicki I.H."/>
            <person name="Pendleton A.L."/>
            <person name="Watervoot N.F."/>
            <person name="Auber R.P."/>
            <person name="Gonzalez D.J."/>
            <person name="Wisecaver J.H."/>
            <person name="Moore B.S."/>
        </authorList>
    </citation>
    <scope>NUCLEOTIDE SEQUENCE [LARGE SCALE GENOMIC DNA]</scope>
    <source>
        <strain evidence="4 5">12B1</strain>
    </source>
</reference>
<keyword evidence="2" id="KW-0819">tRNA processing</keyword>
<feature type="region of interest" description="Disordered" evidence="3">
    <location>
        <begin position="1"/>
        <end position="25"/>
    </location>
</feature>
<evidence type="ECO:0000313" key="4">
    <source>
        <dbReference type="EMBL" id="KAL1505069.1"/>
    </source>
</evidence>
<feature type="compositionally biased region" description="Low complexity" evidence="3">
    <location>
        <begin position="1"/>
        <end position="13"/>
    </location>
</feature>
<dbReference type="GO" id="GO:0002938">
    <property type="term" value="P:tRNA guanine ribose methylation"/>
    <property type="evidence" value="ECO:0007669"/>
    <property type="project" value="TreeGrafter"/>
</dbReference>
<dbReference type="PANTHER" id="PTHR43453:SF1">
    <property type="entry name" value="TRNA_RRNA METHYLTRANSFERASE SPOU TYPE DOMAIN-CONTAINING PROTEIN"/>
    <property type="match status" value="1"/>
</dbReference>
<proteinExistence type="predicted"/>
<organism evidence="4 5">
    <name type="scientific">Prymnesium parvum</name>
    <name type="common">Toxic golden alga</name>
    <dbReference type="NCBI Taxonomy" id="97485"/>
    <lineage>
        <taxon>Eukaryota</taxon>
        <taxon>Haptista</taxon>
        <taxon>Haptophyta</taxon>
        <taxon>Prymnesiophyceae</taxon>
        <taxon>Prymnesiales</taxon>
        <taxon>Prymnesiaceae</taxon>
        <taxon>Prymnesium</taxon>
    </lineage>
</organism>
<dbReference type="AlphaFoldDB" id="A0AB34ITG6"/>
<gene>
    <name evidence="4" type="ORF">AB1Y20_008829</name>
</gene>
<protein>
    <recommendedName>
        <fullName evidence="6">tRNA/rRNA methyltransferase SpoU type domain-containing protein</fullName>
    </recommendedName>
</protein>
<name>A0AB34ITG6_PRYPA</name>
<evidence type="ECO:0008006" key="6">
    <source>
        <dbReference type="Google" id="ProtNLM"/>
    </source>
</evidence>
<dbReference type="GO" id="GO:0008168">
    <property type="term" value="F:methyltransferase activity"/>
    <property type="evidence" value="ECO:0007669"/>
    <property type="project" value="InterPro"/>
</dbReference>
<dbReference type="EMBL" id="JBGBPQ010000019">
    <property type="protein sequence ID" value="KAL1505069.1"/>
    <property type="molecule type" value="Genomic_DNA"/>
</dbReference>